<accession>A0A8S1C7B3</accession>
<proteinExistence type="predicted"/>
<reference evidence="1 2" key="1">
    <citation type="submission" date="2020-04" db="EMBL/GenBank/DDBJ databases">
        <authorList>
            <person name="Alioto T."/>
            <person name="Alioto T."/>
            <person name="Gomez Garrido J."/>
        </authorList>
    </citation>
    <scope>NUCLEOTIDE SEQUENCE [LARGE SCALE GENOMIC DNA]</scope>
</reference>
<protein>
    <submittedName>
        <fullName evidence="1">Uncharacterized protein</fullName>
    </submittedName>
</protein>
<dbReference type="Proteomes" id="UP000494165">
    <property type="component" value="Unassembled WGS sequence"/>
</dbReference>
<organism evidence="1 2">
    <name type="scientific">Cloeon dipterum</name>
    <dbReference type="NCBI Taxonomy" id="197152"/>
    <lineage>
        <taxon>Eukaryota</taxon>
        <taxon>Metazoa</taxon>
        <taxon>Ecdysozoa</taxon>
        <taxon>Arthropoda</taxon>
        <taxon>Hexapoda</taxon>
        <taxon>Insecta</taxon>
        <taxon>Pterygota</taxon>
        <taxon>Palaeoptera</taxon>
        <taxon>Ephemeroptera</taxon>
        <taxon>Pisciforma</taxon>
        <taxon>Baetidae</taxon>
        <taxon>Cloeon</taxon>
    </lineage>
</organism>
<dbReference type="AlphaFoldDB" id="A0A8S1C7B3"/>
<sequence>MHPGARQASEWLQGQSSKHKQLIASVSSEWFAANAVIRRRRSFVFRKICHFVFPQRISCDVLRERPLPADGCCFVISHTRTDRPTDTENIRVSVFPKVMANGTK</sequence>
<dbReference type="EMBL" id="CADEPI010000017">
    <property type="protein sequence ID" value="CAB3364650.1"/>
    <property type="molecule type" value="Genomic_DNA"/>
</dbReference>
<comment type="caution">
    <text evidence="1">The sequence shown here is derived from an EMBL/GenBank/DDBJ whole genome shotgun (WGS) entry which is preliminary data.</text>
</comment>
<gene>
    <name evidence="1" type="ORF">CLODIP_2_CD03602</name>
</gene>
<keyword evidence="2" id="KW-1185">Reference proteome</keyword>
<evidence type="ECO:0000313" key="1">
    <source>
        <dbReference type="EMBL" id="CAB3364650.1"/>
    </source>
</evidence>
<name>A0A8S1C7B3_9INSE</name>
<evidence type="ECO:0000313" key="2">
    <source>
        <dbReference type="Proteomes" id="UP000494165"/>
    </source>
</evidence>